<evidence type="ECO:0000256" key="1">
    <source>
        <dbReference type="SAM" id="SignalP"/>
    </source>
</evidence>
<dbReference type="EMBL" id="FOFV01000004">
    <property type="protein sequence ID" value="SEQ72005.1"/>
    <property type="molecule type" value="Genomic_DNA"/>
</dbReference>
<dbReference type="Proteomes" id="UP000199503">
    <property type="component" value="Unassembled WGS sequence"/>
</dbReference>
<protein>
    <recommendedName>
        <fullName evidence="4">Subtilisin inhibitor-like</fullName>
    </recommendedName>
</protein>
<name>A0A1H9IC79_9PSEU</name>
<evidence type="ECO:0008006" key="4">
    <source>
        <dbReference type="Google" id="ProtNLM"/>
    </source>
</evidence>
<keyword evidence="3" id="KW-1185">Reference proteome</keyword>
<organism evidence="2 3">
    <name type="scientific">Lentzea albida</name>
    <dbReference type="NCBI Taxonomy" id="65499"/>
    <lineage>
        <taxon>Bacteria</taxon>
        <taxon>Bacillati</taxon>
        <taxon>Actinomycetota</taxon>
        <taxon>Actinomycetes</taxon>
        <taxon>Pseudonocardiales</taxon>
        <taxon>Pseudonocardiaceae</taxon>
        <taxon>Lentzea</taxon>
    </lineage>
</organism>
<accession>A0A1H9IC79</accession>
<feature type="signal peptide" evidence="1">
    <location>
        <begin position="1"/>
        <end position="34"/>
    </location>
</feature>
<proteinExistence type="predicted"/>
<dbReference type="AlphaFoldDB" id="A0A1H9IC79"/>
<evidence type="ECO:0000313" key="3">
    <source>
        <dbReference type="Proteomes" id="UP000199503"/>
    </source>
</evidence>
<dbReference type="STRING" id="65499.SAMN04488000_104121"/>
<keyword evidence="1" id="KW-0732">Signal</keyword>
<evidence type="ECO:0000313" key="2">
    <source>
        <dbReference type="EMBL" id="SEQ72005.1"/>
    </source>
</evidence>
<gene>
    <name evidence="2" type="ORF">SAMN04488000_104121</name>
</gene>
<sequence>MGFGVTTFGSMGRFLVALALVLGFAVVSAPVAQAAPGTRWEIVPCAAGTKALWLPRVSEAGTDLSCTTEEARSAAVKAARDSGSLTRVLNVGIAYSQQFADKSITPESTCVLGARGAVGEAIGTCVASS</sequence>
<reference evidence="3" key="1">
    <citation type="submission" date="2016-10" db="EMBL/GenBank/DDBJ databases">
        <authorList>
            <person name="Varghese N."/>
            <person name="Submissions S."/>
        </authorList>
    </citation>
    <scope>NUCLEOTIDE SEQUENCE [LARGE SCALE GENOMIC DNA]</scope>
    <source>
        <strain evidence="3">DSM 44437</strain>
    </source>
</reference>
<feature type="chain" id="PRO_5011697932" description="Subtilisin inhibitor-like" evidence="1">
    <location>
        <begin position="35"/>
        <end position="129"/>
    </location>
</feature>